<comment type="caution">
    <text evidence="2">The sequence shown here is derived from an EMBL/GenBank/DDBJ whole genome shotgun (WGS) entry which is preliminary data.</text>
</comment>
<dbReference type="AlphaFoldDB" id="A0AA86N998"/>
<dbReference type="EMBL" id="CATOUU010000073">
    <property type="protein sequence ID" value="CAI9915379.1"/>
    <property type="molecule type" value="Genomic_DNA"/>
</dbReference>
<evidence type="ECO:0000313" key="3">
    <source>
        <dbReference type="EMBL" id="CAL6099372.1"/>
    </source>
</evidence>
<dbReference type="Proteomes" id="UP001642409">
    <property type="component" value="Unassembled WGS sequence"/>
</dbReference>
<gene>
    <name evidence="2" type="ORF">HINF_LOCUS3024</name>
    <name evidence="3" type="ORF">HINF_LOCUS70049</name>
</gene>
<dbReference type="EMBL" id="CAXDID020000519">
    <property type="protein sequence ID" value="CAL6099372.1"/>
    <property type="molecule type" value="Genomic_DNA"/>
</dbReference>
<evidence type="ECO:0000313" key="4">
    <source>
        <dbReference type="Proteomes" id="UP001642409"/>
    </source>
</evidence>
<organism evidence="2">
    <name type="scientific">Hexamita inflata</name>
    <dbReference type="NCBI Taxonomy" id="28002"/>
    <lineage>
        <taxon>Eukaryota</taxon>
        <taxon>Metamonada</taxon>
        <taxon>Diplomonadida</taxon>
        <taxon>Hexamitidae</taxon>
        <taxon>Hexamitinae</taxon>
        <taxon>Hexamita</taxon>
    </lineage>
</organism>
<protein>
    <submittedName>
        <fullName evidence="2">Uncharacterized protein</fullName>
    </submittedName>
</protein>
<evidence type="ECO:0000313" key="2">
    <source>
        <dbReference type="EMBL" id="CAI9915379.1"/>
    </source>
</evidence>
<evidence type="ECO:0000256" key="1">
    <source>
        <dbReference type="SAM" id="Coils"/>
    </source>
</evidence>
<name>A0AA86N998_9EUKA</name>
<keyword evidence="1" id="KW-0175">Coiled coil</keyword>
<feature type="coiled-coil region" evidence="1">
    <location>
        <begin position="54"/>
        <end position="88"/>
    </location>
</feature>
<sequence>MNTSILDNRIKFNFSSLKNDINQLQITLDQNLLSNTTILDWRIFNNITQLNSLITHQQNLIQNLTNIIEQQQNLVNNLTQQINCSSNQGYAVVNNSCVQVSCAVSGQQSINGICQCTNINSIVESGACVCPLNSVLVGISCVCSKAGQTMQNGVCSCSTTGAFLDNNICTCGSDKLNISNSCVCPSNSEIVNNSCQQTSYIINNTDFGFLCSQQVFTTTFNLNTVTDQISSSYNFSAGYVFSTNIQDAFIDVTNNVYTTMNPLFKNQQLFYNIQIRFGAQIMQPGSIISNINIISISQMNIISKNNTEIQINFGQLNVFKLTSNANIQNLLLNLLFSLSNGNITLINNISGTLNLSNYQILGKYQSYKCIALLSLNTISASIFINNLNIMPEIFKVGSLSSYLFSNVSQSSIQFINISILTGEMSNYQQLVSESTVSQYNFGGLVTHQVETTVNISYLISSCYQNYDTENIQSSGMLIGYAQQKMNNITIISICIQWIFSSSATYIYYIGVVGESDGDISFQKSQIILNSSSSVCVYGLIGYSSSTSTSSEVKTITITLIQSQSSGNNIGSIFGVNYGVNVIISDIQLRNSSIQSNLYTGGIVGQISYGNTIFSNITVKFSNISNQDQFAGGLVGFSSNQVSIINVVLNNVRIIASRYVGLFFGGCGKSPDLIQNLKSIGINYINAQLQNNCDNFSSITVC</sequence>
<proteinExistence type="predicted"/>
<reference evidence="3 4" key="2">
    <citation type="submission" date="2024-07" db="EMBL/GenBank/DDBJ databases">
        <authorList>
            <person name="Akdeniz Z."/>
        </authorList>
    </citation>
    <scope>NUCLEOTIDE SEQUENCE [LARGE SCALE GENOMIC DNA]</scope>
</reference>
<accession>A0AA86N998</accession>
<keyword evidence="4" id="KW-1185">Reference proteome</keyword>
<dbReference type="Gene3D" id="2.160.20.110">
    <property type="match status" value="1"/>
</dbReference>
<reference evidence="2" key="1">
    <citation type="submission" date="2023-06" db="EMBL/GenBank/DDBJ databases">
        <authorList>
            <person name="Kurt Z."/>
        </authorList>
    </citation>
    <scope>NUCLEOTIDE SEQUENCE</scope>
</reference>